<reference evidence="2 3" key="1">
    <citation type="journal article" date="2015" name="Int. J. Syst. Evol. Microbiol.">
        <title>Roseomonas oryzae sp. nov., isolated from paddy rhizosphere soil.</title>
        <authorList>
            <person name="Ramaprasad E.V."/>
            <person name="Sasikala Ch."/>
            <person name="Ramana Ch.V."/>
        </authorList>
    </citation>
    <scope>NUCLEOTIDE SEQUENCE [LARGE SCALE GENOMIC DNA]</scope>
    <source>
        <strain evidence="2 3">KCTC 42542</strain>
    </source>
</reference>
<evidence type="ECO:0000256" key="1">
    <source>
        <dbReference type="SAM" id="Phobius"/>
    </source>
</evidence>
<protein>
    <submittedName>
        <fullName evidence="2">DUF808 domain-containing protein</fullName>
    </submittedName>
</protein>
<dbReference type="Pfam" id="PF05661">
    <property type="entry name" value="DUF808"/>
    <property type="match status" value="2"/>
</dbReference>
<dbReference type="OrthoDB" id="9814178at2"/>
<proteinExistence type="predicted"/>
<comment type="caution">
    <text evidence="2">The sequence shown here is derived from an EMBL/GenBank/DDBJ whole genome shotgun (WGS) entry which is preliminary data.</text>
</comment>
<dbReference type="InterPro" id="IPR008526">
    <property type="entry name" value="YedI"/>
</dbReference>
<keyword evidence="3" id="KW-1185">Reference proteome</keyword>
<dbReference type="GO" id="GO:0005886">
    <property type="term" value="C:plasma membrane"/>
    <property type="evidence" value="ECO:0007669"/>
    <property type="project" value="TreeGrafter"/>
</dbReference>
<dbReference type="AlphaFoldDB" id="A0A5B2TA01"/>
<evidence type="ECO:0000313" key="3">
    <source>
        <dbReference type="Proteomes" id="UP000322110"/>
    </source>
</evidence>
<dbReference type="Proteomes" id="UP000322110">
    <property type="component" value="Unassembled WGS sequence"/>
</dbReference>
<feature type="transmembrane region" description="Helical" evidence="1">
    <location>
        <begin position="338"/>
        <end position="364"/>
    </location>
</feature>
<dbReference type="EMBL" id="VUKA01000029">
    <property type="protein sequence ID" value="KAA2211402.1"/>
    <property type="molecule type" value="Genomic_DNA"/>
</dbReference>
<dbReference type="PANTHER" id="PTHR30503">
    <property type="entry name" value="INNER MEMBRANE PROTEIN YEDI"/>
    <property type="match status" value="1"/>
</dbReference>
<evidence type="ECO:0000313" key="2">
    <source>
        <dbReference type="EMBL" id="KAA2211402.1"/>
    </source>
</evidence>
<sequence>MSLGLIALLDDVAALAKVAAASLDDVVAQSTKAGTKALGVVIDDAAVTPRYVVGFAAKRELPIVGRIALGSLKNKLLYLLPSSLALSWLAPWSITPLLMLGGAYLCYEGAEKVLHALRPQAAEHHEEKIGATPQDPQALEQQRVRSAIQTDFILSAEIMALTLAGLPGESAVAQAAILAVVGIGVTLLVYGTVALIVKADDAGVSLAVNERPASSLLGLRNDGSMVPQAAAAAPDAVSRRTTVPAALPMVDAPTKAPTPTDRALRPITQALGRGLVISMPHLLRILAIIGTAAMLWVGGGIVLHGLEEFGFTALGHIVHDLAHGAGELLPELAGAVSWLVTAALSGILGLAIGVLAIPLVEYVLAPMAGTIMKMFNRSKAA</sequence>
<keyword evidence="1" id="KW-0812">Transmembrane</keyword>
<feature type="transmembrane region" description="Helical" evidence="1">
    <location>
        <begin position="282"/>
        <end position="306"/>
    </location>
</feature>
<feature type="transmembrane region" description="Helical" evidence="1">
    <location>
        <begin position="171"/>
        <end position="197"/>
    </location>
</feature>
<keyword evidence="1" id="KW-0472">Membrane</keyword>
<dbReference type="PANTHER" id="PTHR30503:SF3">
    <property type="entry name" value="INNER MEMBRANE PROTEIN YEDI"/>
    <property type="match status" value="1"/>
</dbReference>
<organism evidence="2 3">
    <name type="scientific">Teichococcus oryzae</name>
    <dbReference type="NCBI Taxonomy" id="1608942"/>
    <lineage>
        <taxon>Bacteria</taxon>
        <taxon>Pseudomonadati</taxon>
        <taxon>Pseudomonadota</taxon>
        <taxon>Alphaproteobacteria</taxon>
        <taxon>Acetobacterales</taxon>
        <taxon>Roseomonadaceae</taxon>
        <taxon>Roseomonas</taxon>
    </lineage>
</organism>
<keyword evidence="1" id="KW-1133">Transmembrane helix</keyword>
<gene>
    <name evidence="2" type="ORF">F0Q34_20240</name>
</gene>
<name>A0A5B2TA01_9PROT</name>
<accession>A0A5B2TA01</accession>